<name>A0A9Q0S6I5_9DIPT</name>
<dbReference type="EMBL" id="WJQU01000001">
    <property type="protein sequence ID" value="KAJ6645893.1"/>
    <property type="molecule type" value="Genomic_DNA"/>
</dbReference>
<comment type="caution">
    <text evidence="1">The sequence shown here is derived from an EMBL/GenBank/DDBJ whole genome shotgun (WGS) entry which is preliminary data.</text>
</comment>
<dbReference type="Proteomes" id="UP001151699">
    <property type="component" value="Chromosome A"/>
</dbReference>
<accession>A0A9Q0S6I5</accession>
<evidence type="ECO:0000313" key="2">
    <source>
        <dbReference type="Proteomes" id="UP001151699"/>
    </source>
</evidence>
<organism evidence="1 2">
    <name type="scientific">Pseudolycoriella hygida</name>
    <dbReference type="NCBI Taxonomy" id="35572"/>
    <lineage>
        <taxon>Eukaryota</taxon>
        <taxon>Metazoa</taxon>
        <taxon>Ecdysozoa</taxon>
        <taxon>Arthropoda</taxon>
        <taxon>Hexapoda</taxon>
        <taxon>Insecta</taxon>
        <taxon>Pterygota</taxon>
        <taxon>Neoptera</taxon>
        <taxon>Endopterygota</taxon>
        <taxon>Diptera</taxon>
        <taxon>Nematocera</taxon>
        <taxon>Sciaroidea</taxon>
        <taxon>Sciaridae</taxon>
        <taxon>Pseudolycoriella</taxon>
    </lineage>
</organism>
<gene>
    <name evidence="1" type="ORF">Bhyg_01102</name>
</gene>
<reference evidence="1" key="1">
    <citation type="submission" date="2022-07" db="EMBL/GenBank/DDBJ databases">
        <authorList>
            <person name="Trinca V."/>
            <person name="Uliana J.V.C."/>
            <person name="Torres T.T."/>
            <person name="Ward R.J."/>
            <person name="Monesi N."/>
        </authorList>
    </citation>
    <scope>NUCLEOTIDE SEQUENCE</scope>
    <source>
        <strain evidence="1">HSMRA1968</strain>
        <tissue evidence="1">Whole embryos</tissue>
    </source>
</reference>
<evidence type="ECO:0000313" key="1">
    <source>
        <dbReference type="EMBL" id="KAJ6645893.1"/>
    </source>
</evidence>
<sequence length="64" mass="7352">MKIKRFIIDINDFKAVATARRAASKYGQIYFFIYTSELPAYWKGALSNRMHMMTSGSYADLTCS</sequence>
<keyword evidence="2" id="KW-1185">Reference proteome</keyword>
<dbReference type="AlphaFoldDB" id="A0A9Q0S6I5"/>
<protein>
    <submittedName>
        <fullName evidence="1">Uncharacterized protein</fullName>
    </submittedName>
</protein>
<proteinExistence type="predicted"/>